<feature type="region of interest" description="Disordered" evidence="3">
    <location>
        <begin position="412"/>
        <end position="435"/>
    </location>
</feature>
<dbReference type="InterPro" id="IPR002130">
    <property type="entry name" value="Cyclophilin-type_PPIase_dom"/>
</dbReference>
<dbReference type="InterPro" id="IPR024096">
    <property type="entry name" value="NO_sig/Golgi_transp_ligand-bd"/>
</dbReference>
<dbReference type="PRINTS" id="PR00153">
    <property type="entry name" value="CSAPPISMRASE"/>
</dbReference>
<protein>
    <submittedName>
        <fullName evidence="5">Peptidyl-prolyl isomerase cwc27</fullName>
        <ecNumber evidence="5">5.2.1.8</ecNumber>
    </submittedName>
</protein>
<dbReference type="PROSITE" id="PS50072">
    <property type="entry name" value="CSA_PPIASE_2"/>
    <property type="match status" value="1"/>
</dbReference>
<accession>A0A9W7Y9I0</accession>
<dbReference type="PANTHER" id="PTHR12817">
    <property type="entry name" value="TRAFFICKING PROTEIN PARTICLE COMPLEX SUBUNIT 6B"/>
    <property type="match status" value="1"/>
</dbReference>
<dbReference type="Gene3D" id="3.30.1380.20">
    <property type="entry name" value="Trafficking protein particle complex subunit 3"/>
    <property type="match status" value="1"/>
</dbReference>
<dbReference type="GO" id="GO:0005802">
    <property type="term" value="C:trans-Golgi network"/>
    <property type="evidence" value="ECO:0007669"/>
    <property type="project" value="TreeGrafter"/>
</dbReference>
<gene>
    <name evidence="5" type="primary">CWC27</name>
    <name evidence="5" type="ORF">LPJ61_001739</name>
</gene>
<comment type="caution">
    <text evidence="5">The sequence shown here is derived from an EMBL/GenBank/DDBJ whole genome shotgun (WGS) entry which is preliminary data.</text>
</comment>
<evidence type="ECO:0000256" key="1">
    <source>
        <dbReference type="ARBA" id="ARBA00000971"/>
    </source>
</evidence>
<dbReference type="GO" id="GO:0030008">
    <property type="term" value="C:TRAPP complex"/>
    <property type="evidence" value="ECO:0007669"/>
    <property type="project" value="TreeGrafter"/>
</dbReference>
<name>A0A9W7Y9I0_9FUNG</name>
<sequence>MSSVYVSEPATSGKVVLETTAGDLEIELWSREAPKACGESIYGAPFVDEFHSRLRFSRRGMLGMASTGPDANGSQFFITLAPTPELQKKNTLFATVVGDSLFSALKLGAGEVDKDTERPTHPKRIVRARVLDNPFADIVPRMRPETAAVSDRASGAKAKRAKAVKNSKLLSFADDGDDDDNVLEHKASGPAMKSSHDLLVADPMLRGAPVAGRTPFVARSGGDAAQKPGEDATQKPDEDATQKPDEDGAQISVGQDSGEEADKAASRRPAAAKQRLLFGAGKGAKRPRAGAGEDELLARLGAFQSQIRHMKGARPAPGPGPMKPATGDWLAHALNAKDSGSQRLTPAADDCEVTDPRTQALSALSLDGRRPESRQVNGGALEHLLPELVDALIATTRETKFMAEQRLRGAHAGDVGAVEPDKPAERSQPASGWAELPDDDELMEQVYVKLESVGFRVGQRLAERFAPLNRRLPDTLDVVKFVCKDVWMLLFNRQIDNLKTNHRGIYVLQDNKFKWFLRMSGNGGGAAAARRAQPYIWLPCGVIRGILDSFGVSTVVVAETLGLPQCTFQIKVVSGD</sequence>
<feature type="region of interest" description="Disordered" evidence="3">
    <location>
        <begin position="213"/>
        <end position="271"/>
    </location>
</feature>
<feature type="region of interest" description="Disordered" evidence="3">
    <location>
        <begin position="171"/>
        <end position="195"/>
    </location>
</feature>
<dbReference type="PANTHER" id="PTHR12817:SF0">
    <property type="entry name" value="GEO08327P1"/>
    <property type="match status" value="1"/>
</dbReference>
<keyword evidence="5" id="KW-0413">Isomerase</keyword>
<evidence type="ECO:0000259" key="4">
    <source>
        <dbReference type="PROSITE" id="PS50072"/>
    </source>
</evidence>
<comment type="similarity">
    <text evidence="2">Belongs to the TRAPP small subunits family. BET3 subfamily.</text>
</comment>
<dbReference type="InterPro" id="IPR007194">
    <property type="entry name" value="TRAPP_component"/>
</dbReference>
<dbReference type="Pfam" id="PF00160">
    <property type="entry name" value="Pro_isomerase"/>
    <property type="match status" value="1"/>
</dbReference>
<evidence type="ECO:0000256" key="3">
    <source>
        <dbReference type="SAM" id="MobiDB-lite"/>
    </source>
</evidence>
<dbReference type="SUPFAM" id="SSF111126">
    <property type="entry name" value="Ligand-binding domain in the NO signalling and Golgi transport"/>
    <property type="match status" value="1"/>
</dbReference>
<evidence type="ECO:0000256" key="2">
    <source>
        <dbReference type="ARBA" id="ARBA00006218"/>
    </source>
</evidence>
<organism evidence="5 6">
    <name type="scientific">Coemansia biformis</name>
    <dbReference type="NCBI Taxonomy" id="1286918"/>
    <lineage>
        <taxon>Eukaryota</taxon>
        <taxon>Fungi</taxon>
        <taxon>Fungi incertae sedis</taxon>
        <taxon>Zoopagomycota</taxon>
        <taxon>Kickxellomycotina</taxon>
        <taxon>Kickxellomycetes</taxon>
        <taxon>Kickxellales</taxon>
        <taxon>Kickxellaceae</taxon>
        <taxon>Coemansia</taxon>
    </lineage>
</organism>
<evidence type="ECO:0000313" key="6">
    <source>
        <dbReference type="Proteomes" id="UP001143981"/>
    </source>
</evidence>
<comment type="catalytic activity">
    <reaction evidence="1">
        <text>[protein]-peptidylproline (omega=180) = [protein]-peptidylproline (omega=0)</text>
        <dbReference type="Rhea" id="RHEA:16237"/>
        <dbReference type="Rhea" id="RHEA-COMP:10747"/>
        <dbReference type="Rhea" id="RHEA-COMP:10748"/>
        <dbReference type="ChEBI" id="CHEBI:83833"/>
        <dbReference type="ChEBI" id="CHEBI:83834"/>
        <dbReference type="EC" id="5.2.1.8"/>
    </reaction>
</comment>
<dbReference type="InterPro" id="IPR037992">
    <property type="entry name" value="TRAPPC6/Trs33"/>
</dbReference>
<dbReference type="Pfam" id="PF04051">
    <property type="entry name" value="TRAPP"/>
    <property type="match status" value="1"/>
</dbReference>
<dbReference type="AlphaFoldDB" id="A0A9W7Y9I0"/>
<dbReference type="Gene3D" id="2.40.100.10">
    <property type="entry name" value="Cyclophilin-like"/>
    <property type="match status" value="1"/>
</dbReference>
<dbReference type="GO" id="GO:0006888">
    <property type="term" value="P:endoplasmic reticulum to Golgi vesicle-mediated transport"/>
    <property type="evidence" value="ECO:0007669"/>
    <property type="project" value="TreeGrafter"/>
</dbReference>
<reference evidence="5" key="1">
    <citation type="submission" date="2022-07" db="EMBL/GenBank/DDBJ databases">
        <title>Phylogenomic reconstructions and comparative analyses of Kickxellomycotina fungi.</title>
        <authorList>
            <person name="Reynolds N.K."/>
            <person name="Stajich J.E."/>
            <person name="Barry K."/>
            <person name="Grigoriev I.V."/>
            <person name="Crous P."/>
            <person name="Smith M.E."/>
        </authorList>
    </citation>
    <scope>NUCLEOTIDE SEQUENCE</scope>
    <source>
        <strain evidence="5">BCRC 34381</strain>
    </source>
</reference>
<dbReference type="Proteomes" id="UP001143981">
    <property type="component" value="Unassembled WGS sequence"/>
</dbReference>
<dbReference type="GO" id="GO:0003755">
    <property type="term" value="F:peptidyl-prolyl cis-trans isomerase activity"/>
    <property type="evidence" value="ECO:0007669"/>
    <property type="project" value="UniProtKB-EC"/>
</dbReference>
<dbReference type="GO" id="GO:0005801">
    <property type="term" value="C:cis-Golgi network"/>
    <property type="evidence" value="ECO:0007669"/>
    <property type="project" value="TreeGrafter"/>
</dbReference>
<dbReference type="EC" id="5.2.1.8" evidence="5"/>
<dbReference type="EMBL" id="JANBOI010000170">
    <property type="protein sequence ID" value="KAJ1733070.1"/>
    <property type="molecule type" value="Genomic_DNA"/>
</dbReference>
<dbReference type="SUPFAM" id="SSF50891">
    <property type="entry name" value="Cyclophilin-like"/>
    <property type="match status" value="1"/>
</dbReference>
<proteinExistence type="inferred from homology"/>
<dbReference type="OrthoDB" id="941624at2759"/>
<feature type="domain" description="PPIase cyclophilin-type" evidence="4">
    <location>
        <begin position="38"/>
        <end position="130"/>
    </location>
</feature>
<dbReference type="CDD" id="cd14944">
    <property type="entry name" value="TRAPPC6A_Trs33"/>
    <property type="match status" value="1"/>
</dbReference>
<feature type="compositionally biased region" description="Basic and acidic residues" evidence="3">
    <location>
        <begin position="228"/>
        <end position="246"/>
    </location>
</feature>
<dbReference type="InterPro" id="IPR029000">
    <property type="entry name" value="Cyclophilin-like_dom_sf"/>
</dbReference>
<evidence type="ECO:0000313" key="5">
    <source>
        <dbReference type="EMBL" id="KAJ1733070.1"/>
    </source>
</evidence>
<keyword evidence="6" id="KW-1185">Reference proteome</keyword>